<dbReference type="InterPro" id="IPR007324">
    <property type="entry name" value="Sugar-bd_dom_put"/>
</dbReference>
<evidence type="ECO:0000256" key="3">
    <source>
        <dbReference type="ARBA" id="ARBA00023125"/>
    </source>
</evidence>
<dbReference type="GO" id="GO:0030246">
    <property type="term" value="F:carbohydrate binding"/>
    <property type="evidence" value="ECO:0007669"/>
    <property type="project" value="InterPro"/>
</dbReference>
<dbReference type="HOGENOM" id="CLU_054506_1_1_9"/>
<organism evidence="6 7">
    <name type="scientific">Lactobacillus apis</name>
    <dbReference type="NCBI Taxonomy" id="303541"/>
    <lineage>
        <taxon>Bacteria</taxon>
        <taxon>Bacillati</taxon>
        <taxon>Bacillota</taxon>
        <taxon>Bacilli</taxon>
        <taxon>Lactobacillales</taxon>
        <taxon>Lactobacillaceae</taxon>
        <taxon>Lactobacillus</taxon>
    </lineage>
</organism>
<dbReference type="Gene3D" id="3.40.50.1360">
    <property type="match status" value="1"/>
</dbReference>
<dbReference type="AlphaFoldDB" id="A0A0F4LSF3"/>
<reference evidence="6 7" key="1">
    <citation type="submission" date="2015-01" db="EMBL/GenBank/DDBJ databases">
        <title>Comparative genomics of the lactic acid bacteria isolated from the honey bee gut.</title>
        <authorList>
            <person name="Ellegaard K.M."/>
            <person name="Tamarit D."/>
            <person name="Javelind E."/>
            <person name="Olofsson T."/>
            <person name="Andersson S.G."/>
            <person name="Vasquez A."/>
        </authorList>
    </citation>
    <scope>NUCLEOTIDE SEQUENCE [LARGE SCALE GENOMIC DNA]</scope>
    <source>
        <strain evidence="6 7">Hma11</strain>
    </source>
</reference>
<dbReference type="Proteomes" id="UP000033682">
    <property type="component" value="Unassembled WGS sequence"/>
</dbReference>
<comment type="similarity">
    <text evidence="1">Belongs to the SorC transcriptional regulatory family.</text>
</comment>
<dbReference type="GO" id="GO:0003677">
    <property type="term" value="F:DNA binding"/>
    <property type="evidence" value="ECO:0007669"/>
    <property type="project" value="UniProtKB-KW"/>
</dbReference>
<dbReference type="Pfam" id="PF04198">
    <property type="entry name" value="Sugar-bind"/>
    <property type="match status" value="1"/>
</dbReference>
<dbReference type="SUPFAM" id="SSF100950">
    <property type="entry name" value="NagB/RpiA/CoA transferase-like"/>
    <property type="match status" value="1"/>
</dbReference>
<keyword evidence="7" id="KW-1185">Reference proteome</keyword>
<dbReference type="InterPro" id="IPR036388">
    <property type="entry name" value="WH-like_DNA-bd_sf"/>
</dbReference>
<dbReference type="PANTHER" id="PTHR34294">
    <property type="entry name" value="TRANSCRIPTIONAL REGULATOR-RELATED"/>
    <property type="match status" value="1"/>
</dbReference>
<evidence type="ECO:0000313" key="7">
    <source>
        <dbReference type="Proteomes" id="UP000033682"/>
    </source>
</evidence>
<keyword evidence="2" id="KW-0805">Transcription regulation</keyword>
<sequence length="315" mass="35787">MTLLTDEQLANIAHDYFLSQMNIADISEKYNLSRYLITKSLEDARNKGIVKISIAQTPKRSQKLESEFRKQFNLKEVYILEDLETKNQDNEVIVSYAAKQIQNYTKSAHVVGLTWGALLRDVINDFSEVNREDLTFVQLLGQAVNAGKRKNQLVQEAADKFNAKCLTFPAPLYSVNTSTVTELKKEPFYVHAEEMFDQLDMVCASLGTMQSLESNEFFMDNYAKSVLQNVDSHQVAGIVFGRPYDINGNFYKPIEPHICGINLDTLMQVPNRFIIVKNHFKEDALLGALRGDMITHLITNSGIAEQVLRKNKSFS</sequence>
<protein>
    <submittedName>
        <fullName evidence="6">Transcriptional regulator</fullName>
    </submittedName>
</protein>
<evidence type="ECO:0000313" key="6">
    <source>
        <dbReference type="EMBL" id="KJY61465.1"/>
    </source>
</evidence>
<evidence type="ECO:0000259" key="5">
    <source>
        <dbReference type="Pfam" id="PF04198"/>
    </source>
</evidence>
<dbReference type="PANTHER" id="PTHR34294:SF1">
    <property type="entry name" value="TRANSCRIPTIONAL REGULATOR LSRR"/>
    <property type="match status" value="1"/>
</dbReference>
<keyword evidence="4" id="KW-0804">Transcription</keyword>
<evidence type="ECO:0000256" key="2">
    <source>
        <dbReference type="ARBA" id="ARBA00023015"/>
    </source>
</evidence>
<dbReference type="InterPro" id="IPR051054">
    <property type="entry name" value="SorC_transcr_regulators"/>
</dbReference>
<proteinExistence type="inferred from homology"/>
<feature type="domain" description="Sugar-binding" evidence="5">
    <location>
        <begin position="59"/>
        <end position="309"/>
    </location>
</feature>
<evidence type="ECO:0000256" key="1">
    <source>
        <dbReference type="ARBA" id="ARBA00010466"/>
    </source>
</evidence>
<dbReference type="STRING" id="303541.JF72_07490"/>
<dbReference type="RefSeq" id="WP_046306972.1">
    <property type="nucleotide sequence ID" value="NZ_KQ034000.1"/>
</dbReference>
<accession>A0A0F4LSF3</accession>
<dbReference type="Gene3D" id="1.10.10.10">
    <property type="entry name" value="Winged helix-like DNA-binding domain superfamily/Winged helix DNA-binding domain"/>
    <property type="match status" value="1"/>
</dbReference>
<keyword evidence="3" id="KW-0238">DNA-binding</keyword>
<gene>
    <name evidence="6" type="ORF">JF72_07490</name>
</gene>
<comment type="caution">
    <text evidence="6">The sequence shown here is derived from an EMBL/GenBank/DDBJ whole genome shotgun (WGS) entry which is preliminary data.</text>
</comment>
<dbReference type="EMBL" id="JXLG01000005">
    <property type="protein sequence ID" value="KJY61465.1"/>
    <property type="molecule type" value="Genomic_DNA"/>
</dbReference>
<dbReference type="InterPro" id="IPR037171">
    <property type="entry name" value="NagB/RpiA_transferase-like"/>
</dbReference>
<dbReference type="PATRIC" id="fig|303541.3.peg.906"/>
<name>A0A0F4LSF3_9LACO</name>
<evidence type="ECO:0000256" key="4">
    <source>
        <dbReference type="ARBA" id="ARBA00023163"/>
    </source>
</evidence>